<evidence type="ECO:0000313" key="3">
    <source>
        <dbReference type="Proteomes" id="UP000678393"/>
    </source>
</evidence>
<dbReference type="Pfam" id="PF20641">
    <property type="entry name" value="TAF1C_beta-prop"/>
    <property type="match status" value="1"/>
</dbReference>
<name>A0A8S3ZBD0_9EUPU</name>
<keyword evidence="3" id="KW-1185">Reference proteome</keyword>
<dbReference type="InterPro" id="IPR038801">
    <property type="entry name" value="TAF1C"/>
</dbReference>
<dbReference type="Proteomes" id="UP000678393">
    <property type="component" value="Unassembled WGS sequence"/>
</dbReference>
<dbReference type="AlphaFoldDB" id="A0A8S3ZBD0"/>
<organism evidence="2 3">
    <name type="scientific">Candidula unifasciata</name>
    <dbReference type="NCBI Taxonomy" id="100452"/>
    <lineage>
        <taxon>Eukaryota</taxon>
        <taxon>Metazoa</taxon>
        <taxon>Spiralia</taxon>
        <taxon>Lophotrochozoa</taxon>
        <taxon>Mollusca</taxon>
        <taxon>Gastropoda</taxon>
        <taxon>Heterobranchia</taxon>
        <taxon>Euthyneura</taxon>
        <taxon>Panpulmonata</taxon>
        <taxon>Eupulmonata</taxon>
        <taxon>Stylommatophora</taxon>
        <taxon>Helicina</taxon>
        <taxon>Helicoidea</taxon>
        <taxon>Geomitridae</taxon>
        <taxon>Candidula</taxon>
    </lineage>
</organism>
<dbReference type="InterPro" id="IPR036322">
    <property type="entry name" value="WD40_repeat_dom_sf"/>
</dbReference>
<dbReference type="EMBL" id="CAJHNH020001950">
    <property type="protein sequence ID" value="CAG5125100.1"/>
    <property type="molecule type" value="Genomic_DNA"/>
</dbReference>
<evidence type="ECO:0000259" key="1">
    <source>
        <dbReference type="Pfam" id="PF20641"/>
    </source>
</evidence>
<dbReference type="PANTHER" id="PTHR15319:SF1">
    <property type="entry name" value="TATA BOX-BINDING PROTEIN-ASSOCIATED FACTOR RNA POLYMERASE I SUBUNIT C"/>
    <property type="match status" value="1"/>
</dbReference>
<dbReference type="GO" id="GO:0001164">
    <property type="term" value="F:RNA polymerase I core promoter sequence-specific DNA binding"/>
    <property type="evidence" value="ECO:0007669"/>
    <property type="project" value="TreeGrafter"/>
</dbReference>
<proteinExistence type="predicted"/>
<gene>
    <name evidence="2" type="ORF">CUNI_LOCUS10658</name>
</gene>
<dbReference type="InterPro" id="IPR049087">
    <property type="entry name" value="TAF1C_beta-prop"/>
</dbReference>
<sequence>MTEVSCTHGSKLRHGQILDKLTVDEPVFQIASSSIPSKRGLICARQKHKCLLLGHKTRHPKLKQKDHIEIPDEVLSSVSFSPFIKNELLISTNEGSAYLWDIQSGSKNRILVKPQDSDCTDKWSCTYFGGHPRQVVLADSTSLSMFDHRSHFSCRTELFSLSPSLTSKEELVVAATSLGFPLHAVVTDYGIFIIDQRFPLAPAFTLSSILLYSFSAEKLLVVASQQPPEVMCFPLHSLSTGPVTSSVLPWKVSQIGDFSQSMHTSYTCDLLKAEKRFETSLAGIAVTSQPGGNGFTVYQVDGYGDVFYQPYVSNNREDWYSLASCTEEERRAAAEQAETWLKAFDSQANTRESQIPCLPVQI</sequence>
<reference evidence="2" key="1">
    <citation type="submission" date="2021-04" db="EMBL/GenBank/DDBJ databases">
        <authorList>
            <consortium name="Molecular Ecology Group"/>
        </authorList>
    </citation>
    <scope>NUCLEOTIDE SEQUENCE</scope>
</reference>
<feature type="domain" description="TAF1C beta-propeller" evidence="1">
    <location>
        <begin position="45"/>
        <end position="164"/>
    </location>
</feature>
<dbReference type="OrthoDB" id="2382881at2759"/>
<feature type="non-terminal residue" evidence="2">
    <location>
        <position position="362"/>
    </location>
</feature>
<dbReference type="PANTHER" id="PTHR15319">
    <property type="entry name" value="TATA BOX-BINDING PROTEIN ASSOCIATED FACTOR RNA POLYMERASE I SUBUNIT C"/>
    <property type="match status" value="1"/>
</dbReference>
<protein>
    <recommendedName>
        <fullName evidence="1">TAF1C beta-propeller domain-containing protein</fullName>
    </recommendedName>
</protein>
<dbReference type="SUPFAM" id="SSF50978">
    <property type="entry name" value="WD40 repeat-like"/>
    <property type="match status" value="1"/>
</dbReference>
<accession>A0A8S3ZBD0</accession>
<feature type="non-terminal residue" evidence="2">
    <location>
        <position position="1"/>
    </location>
</feature>
<dbReference type="GO" id="GO:0001650">
    <property type="term" value="C:fibrillar center"/>
    <property type="evidence" value="ECO:0007669"/>
    <property type="project" value="TreeGrafter"/>
</dbReference>
<comment type="caution">
    <text evidence="2">The sequence shown here is derived from an EMBL/GenBank/DDBJ whole genome shotgun (WGS) entry which is preliminary data.</text>
</comment>
<evidence type="ECO:0000313" key="2">
    <source>
        <dbReference type="EMBL" id="CAG5125100.1"/>
    </source>
</evidence>